<accession>A0A1H5URT6</accession>
<evidence type="ECO:0000256" key="1">
    <source>
        <dbReference type="ARBA" id="ARBA00004141"/>
    </source>
</evidence>
<evidence type="ECO:0000256" key="3">
    <source>
        <dbReference type="ARBA" id="ARBA00022989"/>
    </source>
</evidence>
<name>A0A1H5URT6_9RHOO</name>
<organism evidence="6 7">
    <name type="scientific">Thauera chlorobenzoica</name>
    <dbReference type="NCBI Taxonomy" id="96773"/>
    <lineage>
        <taxon>Bacteria</taxon>
        <taxon>Pseudomonadati</taxon>
        <taxon>Pseudomonadota</taxon>
        <taxon>Betaproteobacteria</taxon>
        <taxon>Rhodocyclales</taxon>
        <taxon>Zoogloeaceae</taxon>
        <taxon>Thauera</taxon>
    </lineage>
</organism>
<dbReference type="Pfam" id="PF00902">
    <property type="entry name" value="TatC"/>
    <property type="match status" value="1"/>
</dbReference>
<feature type="transmembrane region" description="Helical" evidence="5">
    <location>
        <begin position="110"/>
        <end position="134"/>
    </location>
</feature>
<keyword evidence="2 5" id="KW-0812">Transmembrane</keyword>
<dbReference type="PANTHER" id="PTHR30371:SF0">
    <property type="entry name" value="SEC-INDEPENDENT PROTEIN TRANSLOCASE PROTEIN TATC, CHLOROPLASTIC-RELATED"/>
    <property type="match status" value="1"/>
</dbReference>
<keyword evidence="7" id="KW-1185">Reference proteome</keyword>
<feature type="transmembrane region" description="Helical" evidence="5">
    <location>
        <begin position="154"/>
        <end position="180"/>
    </location>
</feature>
<feature type="transmembrane region" description="Helical" evidence="5">
    <location>
        <begin position="59"/>
        <end position="89"/>
    </location>
</feature>
<keyword evidence="5" id="KW-1003">Cell membrane</keyword>
<dbReference type="KEGG" id="tcl:Tchl_0643"/>
<comment type="similarity">
    <text evidence="5">Belongs to the TatC family.</text>
</comment>
<dbReference type="Proteomes" id="UP000185739">
    <property type="component" value="Chromosome"/>
</dbReference>
<feature type="transmembrane region" description="Helical" evidence="5">
    <location>
        <begin position="216"/>
        <end position="236"/>
    </location>
</feature>
<evidence type="ECO:0000313" key="7">
    <source>
        <dbReference type="Proteomes" id="UP000185739"/>
    </source>
</evidence>
<evidence type="ECO:0000256" key="5">
    <source>
        <dbReference type="HAMAP-Rule" id="MF_00902"/>
    </source>
</evidence>
<dbReference type="GO" id="GO:0065002">
    <property type="term" value="P:intracellular protein transmembrane transport"/>
    <property type="evidence" value="ECO:0007669"/>
    <property type="project" value="TreeGrafter"/>
</dbReference>
<dbReference type="GO" id="GO:0043953">
    <property type="term" value="P:protein transport by the Tat complex"/>
    <property type="evidence" value="ECO:0007669"/>
    <property type="project" value="UniProtKB-UniRule"/>
</dbReference>
<feature type="transmembrane region" description="Helical" evidence="5">
    <location>
        <begin position="192"/>
        <end position="210"/>
    </location>
</feature>
<comment type="subunit">
    <text evidence="5">The Tat system comprises two distinct complexes: a TatABC complex, containing multiple copies of TatA, TatB and TatC subunits, and a separate TatA complex, containing only TatA subunits. Substrates initially bind to the TatABC complex, which probably triggers association of the separate TatA complex to form the active translocon.</text>
</comment>
<comment type="function">
    <text evidence="5">Part of the twin-arginine translocation (Tat) system that transports large folded proteins containing a characteristic twin-arginine motif in their signal peptide across membranes. Together with TatB, TatC is part of a receptor directly interacting with Tat signal peptides.</text>
</comment>
<reference evidence="6 7" key="1">
    <citation type="submission" date="2016-12" db="EMBL/GenBank/DDBJ databases">
        <title>Complete genome sequence of Thauera chlorobenzoica, a Betaproteobacterium degrading haloaromatics anaerobically to CO2 and halides.</title>
        <authorList>
            <person name="Goris T."/>
            <person name="Mergelsberg M."/>
            <person name="Boll M."/>
        </authorList>
    </citation>
    <scope>NUCLEOTIDE SEQUENCE [LARGE SCALE GENOMIC DNA]</scope>
    <source>
        <strain evidence="6 7">3CB1</strain>
    </source>
</reference>
<gene>
    <name evidence="5" type="primary">tatC</name>
    <name evidence="6" type="ORF">Tchl_0643</name>
</gene>
<dbReference type="PANTHER" id="PTHR30371">
    <property type="entry name" value="SEC-INDEPENDENT PROTEIN TRANSLOCASE PROTEIN TATC"/>
    <property type="match status" value="1"/>
</dbReference>
<feature type="transmembrane region" description="Helical" evidence="5">
    <location>
        <begin position="20"/>
        <end position="39"/>
    </location>
</feature>
<dbReference type="AlphaFoldDB" id="A0A1H5URT6"/>
<keyword evidence="5" id="KW-0811">Translocation</keyword>
<dbReference type="STRING" id="96773.Tchl_0643"/>
<keyword evidence="5" id="KW-0813">Transport</keyword>
<keyword evidence="3 5" id="KW-1133">Transmembrane helix</keyword>
<dbReference type="InterPro" id="IPR002033">
    <property type="entry name" value="TatC"/>
</dbReference>
<dbReference type="GO" id="GO:0033281">
    <property type="term" value="C:TAT protein transport complex"/>
    <property type="evidence" value="ECO:0007669"/>
    <property type="project" value="UniProtKB-UniRule"/>
</dbReference>
<dbReference type="PRINTS" id="PR01840">
    <property type="entry name" value="TATCFAMILY"/>
</dbReference>
<dbReference type="EMBL" id="CP018839">
    <property type="protein sequence ID" value="APR03507.1"/>
    <property type="molecule type" value="Genomic_DNA"/>
</dbReference>
<evidence type="ECO:0000313" key="6">
    <source>
        <dbReference type="EMBL" id="APR03507.1"/>
    </source>
</evidence>
<dbReference type="NCBIfam" id="TIGR00945">
    <property type="entry name" value="tatC"/>
    <property type="match status" value="1"/>
</dbReference>
<sequence>MMSAQQETFIAHLIELRDRLIRALIAVAVVFVCLMPWAGDIYDILARPMMDTLPAGTNMIATGVVTPFFVPVKVTMMVSFVLALPWVLYQAWAFIAPGLYAHEKRMALPLVLGSTLLFLIGMAFCYFFVFGMVFKFIAEFAPKSIVPAPDIEQYLSFVMSMFLAFGVTFEVPVAVILLVKAGVVDVAKLREMRPYVIVAAFVIAAIVTPPDVISQFMLAVPMCLLYELGIVLANMITRPVPHAEAAGGQAAPALQNLDEAAERRLEADDRPGGKG</sequence>
<keyword evidence="4 5" id="KW-0472">Membrane</keyword>
<evidence type="ECO:0000256" key="4">
    <source>
        <dbReference type="ARBA" id="ARBA00023136"/>
    </source>
</evidence>
<evidence type="ECO:0000256" key="2">
    <source>
        <dbReference type="ARBA" id="ARBA00022692"/>
    </source>
</evidence>
<proteinExistence type="inferred from homology"/>
<keyword evidence="5" id="KW-0653">Protein transport</keyword>
<comment type="subcellular location">
    <subcellularLocation>
        <location evidence="5">Cell membrane</location>
        <topology evidence="5">Multi-pass membrane protein</topology>
    </subcellularLocation>
    <subcellularLocation>
        <location evidence="1">Membrane</location>
        <topology evidence="1">Multi-pass membrane protein</topology>
    </subcellularLocation>
</comment>
<dbReference type="GO" id="GO:0009977">
    <property type="term" value="F:proton motive force dependent protein transmembrane transporter activity"/>
    <property type="evidence" value="ECO:0007669"/>
    <property type="project" value="TreeGrafter"/>
</dbReference>
<dbReference type="HAMAP" id="MF_00902">
    <property type="entry name" value="TatC"/>
    <property type="match status" value="1"/>
</dbReference>
<protein>
    <recommendedName>
        <fullName evidence="5">Sec-independent protein translocase protein TatC</fullName>
    </recommendedName>
</protein>